<keyword evidence="3" id="KW-1015">Disulfide bond</keyword>
<keyword evidence="2" id="KW-0833">Ubl conjugation pathway</keyword>
<dbReference type="InterPro" id="IPR055418">
    <property type="entry name" value="UFD1_N2"/>
</dbReference>
<dbReference type="Gene3D" id="3.10.330.10">
    <property type="match status" value="1"/>
</dbReference>
<evidence type="ECO:0000259" key="6">
    <source>
        <dbReference type="Pfam" id="PF06747"/>
    </source>
</evidence>
<feature type="compositionally biased region" description="Basic and acidic residues" evidence="4">
    <location>
        <begin position="246"/>
        <end position="270"/>
    </location>
</feature>
<feature type="domain" description="CHCH" evidence="6">
    <location>
        <begin position="322"/>
        <end position="354"/>
    </location>
</feature>
<evidence type="ECO:0000256" key="3">
    <source>
        <dbReference type="ARBA" id="ARBA00023157"/>
    </source>
</evidence>
<dbReference type="Pfam" id="PF24842">
    <property type="entry name" value="UFD1_N2"/>
    <property type="match status" value="1"/>
</dbReference>
<evidence type="ECO:0000256" key="1">
    <source>
        <dbReference type="ARBA" id="ARBA00006043"/>
    </source>
</evidence>
<feature type="domain" description="Ubiquitin fusion degradation protein UFD1 N-terminal subdomain 2" evidence="7">
    <location>
        <begin position="163"/>
        <end position="236"/>
    </location>
</feature>
<dbReference type="PANTHER" id="PTHR12555">
    <property type="entry name" value="UBIQUITIN FUSION DEGRADATON PROTEIN 1"/>
    <property type="match status" value="1"/>
</dbReference>
<dbReference type="GO" id="GO:0006511">
    <property type="term" value="P:ubiquitin-dependent protein catabolic process"/>
    <property type="evidence" value="ECO:0007669"/>
    <property type="project" value="InterPro"/>
</dbReference>
<evidence type="ECO:0000259" key="5">
    <source>
        <dbReference type="Pfam" id="PF03152"/>
    </source>
</evidence>
<reference evidence="8" key="1">
    <citation type="journal article" date="2023" name="Nat. Microbiol.">
        <title>Babesia duncani multi-omics identifies virulence factors and drug targets.</title>
        <authorList>
            <person name="Singh P."/>
            <person name="Lonardi S."/>
            <person name="Liang Q."/>
            <person name="Vydyam P."/>
            <person name="Khabirova E."/>
            <person name="Fang T."/>
            <person name="Gihaz S."/>
            <person name="Thekkiniath J."/>
            <person name="Munshi M."/>
            <person name="Abel S."/>
            <person name="Ciampossin L."/>
            <person name="Batugedara G."/>
            <person name="Gupta M."/>
            <person name="Lu X.M."/>
            <person name="Lenz T."/>
            <person name="Chakravarty S."/>
            <person name="Cornillot E."/>
            <person name="Hu Y."/>
            <person name="Ma W."/>
            <person name="Gonzalez L.M."/>
            <person name="Sanchez S."/>
            <person name="Estrada K."/>
            <person name="Sanchez-Flores A."/>
            <person name="Montero E."/>
            <person name="Harb O.S."/>
            <person name="Le Roch K.G."/>
            <person name="Mamoun C.B."/>
        </authorList>
    </citation>
    <scope>NUCLEOTIDE SEQUENCE</scope>
    <source>
        <strain evidence="8">WA1</strain>
    </source>
</reference>
<evidence type="ECO:0000256" key="4">
    <source>
        <dbReference type="SAM" id="MobiDB-lite"/>
    </source>
</evidence>
<dbReference type="Pfam" id="PF03152">
    <property type="entry name" value="UFD1_N1"/>
    <property type="match status" value="1"/>
</dbReference>
<feature type="region of interest" description="Disordered" evidence="4">
    <location>
        <begin position="243"/>
        <end position="287"/>
    </location>
</feature>
<dbReference type="InterPro" id="IPR042299">
    <property type="entry name" value="Ufd1-like_Nn"/>
</dbReference>
<evidence type="ECO:0000313" key="8">
    <source>
        <dbReference type="EMBL" id="KAK2195572.1"/>
    </source>
</evidence>
<dbReference type="GO" id="GO:0034098">
    <property type="term" value="C:VCP-NPL4-UFD1 AAA ATPase complex"/>
    <property type="evidence" value="ECO:0007669"/>
    <property type="project" value="TreeGrafter"/>
</dbReference>
<name>A0AAD9PJE4_9APIC</name>
<feature type="domain" description="Ubiquitin fusion degradation protein UFD1 N-terminal subdomain 1" evidence="5">
    <location>
        <begin position="68"/>
        <end position="161"/>
    </location>
</feature>
<evidence type="ECO:0000259" key="7">
    <source>
        <dbReference type="Pfam" id="PF24842"/>
    </source>
</evidence>
<dbReference type="Gene3D" id="2.40.40.50">
    <property type="entry name" value="Ubiquitin fusion degradation protein UFD1, N-terminal domain"/>
    <property type="match status" value="1"/>
</dbReference>
<organism evidence="8 9">
    <name type="scientific">Babesia duncani</name>
    <dbReference type="NCBI Taxonomy" id="323732"/>
    <lineage>
        <taxon>Eukaryota</taxon>
        <taxon>Sar</taxon>
        <taxon>Alveolata</taxon>
        <taxon>Apicomplexa</taxon>
        <taxon>Aconoidasida</taxon>
        <taxon>Piroplasmida</taxon>
        <taxon>Babesiidae</taxon>
        <taxon>Babesia</taxon>
    </lineage>
</organism>
<comment type="caution">
    <text evidence="8">The sequence shown here is derived from an EMBL/GenBank/DDBJ whole genome shotgun (WGS) entry which is preliminary data.</text>
</comment>
<proteinExistence type="inferred from homology"/>
<gene>
    <name evidence="8" type="ORF">BdWA1_003249</name>
</gene>
<sequence>MKVKQQQRWGMHCKSSKENFLTKYKMRRRFRNGERFGDLIEFALQWNFGQFDQFFGPGNRFFDAPYITRYRCYPVSFVGKDSMETGNKILLPQSALHELASRNISWPMLFEIRNDAKKRKTHGGVLEFISDEGTCHIPYWMMQNLMLNEGDIVTVTNVTLPRGFWVKFRPMCEDYWDISNPKAVLETSLRNFATLSTGDVIPIHYLGHVYELEVVELRPQNACSIIETDMEVEFAEVLNKSPSPKSLEKRMSESTIEHEAPQGKRIDGKLPKLSKKKNPPEVEATPPKKRIPFGIRTRCQEFEKLGVLVTLYLVFPMDDRLCGPQLRAYYACLGKNNHDLSQCKAENGALTKCAAGDKDNDYCLKELQQLMTCTRSPSSDACAKEFVQFRECHRPGGREILIEDNHYKIAPEHLSKYRLESNVICPTHAPTRDAGVLAQTIEKLRVACGFKNFKEGFTPKIKS</sequence>
<dbReference type="InterPro" id="IPR055417">
    <property type="entry name" value="UFD1_N1"/>
</dbReference>
<dbReference type="RefSeq" id="XP_067802415.1">
    <property type="nucleotide sequence ID" value="XM_067948264.1"/>
</dbReference>
<keyword evidence="9" id="KW-1185">Reference proteome</keyword>
<dbReference type="KEGG" id="bdw:94337546"/>
<protein>
    <submittedName>
        <fullName evidence="8">Bifunctional CHCH/Ufd1-like</fullName>
    </submittedName>
</protein>
<dbReference type="Pfam" id="PF06747">
    <property type="entry name" value="CHCH"/>
    <property type="match status" value="1"/>
</dbReference>
<dbReference type="PANTHER" id="PTHR12555:SF13">
    <property type="entry name" value="UBIQUITIN RECOGNITION FACTOR IN ER-ASSOCIATED DEGRADATION PROTEIN 1"/>
    <property type="match status" value="1"/>
</dbReference>
<accession>A0AAD9PJE4</accession>
<evidence type="ECO:0000256" key="2">
    <source>
        <dbReference type="ARBA" id="ARBA00022786"/>
    </source>
</evidence>
<dbReference type="GO" id="GO:0036503">
    <property type="term" value="P:ERAD pathway"/>
    <property type="evidence" value="ECO:0007669"/>
    <property type="project" value="TreeGrafter"/>
</dbReference>
<dbReference type="GeneID" id="94337546"/>
<dbReference type="InterPro" id="IPR004854">
    <property type="entry name" value="Ufd1-like"/>
</dbReference>
<comment type="similarity">
    <text evidence="1">Belongs to the UFD1 family.</text>
</comment>
<dbReference type="EMBL" id="JALLKP010000004">
    <property type="protein sequence ID" value="KAK2195572.1"/>
    <property type="molecule type" value="Genomic_DNA"/>
</dbReference>
<dbReference type="GO" id="GO:0031593">
    <property type="term" value="F:polyubiquitin modification-dependent protein binding"/>
    <property type="evidence" value="ECO:0007669"/>
    <property type="project" value="TreeGrafter"/>
</dbReference>
<dbReference type="InterPro" id="IPR010625">
    <property type="entry name" value="CHCH"/>
</dbReference>
<dbReference type="Gene3D" id="1.10.287.2900">
    <property type="match status" value="1"/>
</dbReference>
<dbReference type="AlphaFoldDB" id="A0AAD9PJE4"/>
<dbReference type="Proteomes" id="UP001214638">
    <property type="component" value="Unassembled WGS sequence"/>
</dbReference>
<evidence type="ECO:0000313" key="9">
    <source>
        <dbReference type="Proteomes" id="UP001214638"/>
    </source>
</evidence>